<dbReference type="EMBL" id="CP046620">
    <property type="protein sequence ID" value="QHQ35499.1"/>
    <property type="molecule type" value="Genomic_DNA"/>
</dbReference>
<feature type="transmembrane region" description="Helical" evidence="1">
    <location>
        <begin position="139"/>
        <end position="157"/>
    </location>
</feature>
<sequence>MKNAALQSVLFTLIAATITFLHLLPLELRADAGVWPDLLFALAAAWVLRRPDSTPVALIIAIFLAADFILSRPPGLWTFLVLMATEFLRVQSRGHHERPFLFEWITFAAVFAVMLLVQSLMLALALVPNPPTGRMLTQYGLTVGLYPLVTFTLYGILRVRAPAAEHRGLGGVA</sequence>
<dbReference type="Proteomes" id="UP000464495">
    <property type="component" value="Chromosome"/>
</dbReference>
<feature type="transmembrane region" description="Helical" evidence="1">
    <location>
        <begin position="56"/>
        <end position="83"/>
    </location>
</feature>
<organism evidence="2 3">
    <name type="scientific">Algicella marina</name>
    <dbReference type="NCBI Taxonomy" id="2683284"/>
    <lineage>
        <taxon>Bacteria</taxon>
        <taxon>Pseudomonadati</taxon>
        <taxon>Pseudomonadota</taxon>
        <taxon>Alphaproteobacteria</taxon>
        <taxon>Rhodobacterales</taxon>
        <taxon>Paracoccaceae</taxon>
        <taxon>Algicella</taxon>
    </lineage>
</organism>
<reference evidence="2 3" key="1">
    <citation type="submission" date="2019-12" db="EMBL/GenBank/DDBJ databases">
        <title>Complete genome sequence of Algicella marina strain 9Alg 56(T) isolated from the red alga Tichocarpus crinitus.</title>
        <authorList>
            <person name="Kim S.-G."/>
            <person name="Nedashkovskaya O.I."/>
        </authorList>
    </citation>
    <scope>NUCLEOTIDE SEQUENCE [LARGE SCALE GENOMIC DNA]</scope>
    <source>
        <strain evidence="2 3">9Alg 56</strain>
    </source>
</reference>
<name>A0A6P1T2F8_9RHOB</name>
<dbReference type="KEGG" id="amaq:GO499_10005"/>
<proteinExistence type="predicted"/>
<keyword evidence="1" id="KW-0812">Transmembrane</keyword>
<evidence type="ECO:0000313" key="3">
    <source>
        <dbReference type="Proteomes" id="UP000464495"/>
    </source>
</evidence>
<evidence type="ECO:0000256" key="1">
    <source>
        <dbReference type="SAM" id="Phobius"/>
    </source>
</evidence>
<dbReference type="AlphaFoldDB" id="A0A6P1T2F8"/>
<keyword evidence="3" id="KW-1185">Reference proteome</keyword>
<dbReference type="RefSeq" id="WP_161862059.1">
    <property type="nucleotide sequence ID" value="NZ_CP046620.1"/>
</dbReference>
<feature type="transmembrane region" description="Helical" evidence="1">
    <location>
        <begin position="104"/>
        <end position="127"/>
    </location>
</feature>
<keyword evidence="1" id="KW-1133">Transmembrane helix</keyword>
<accession>A0A6P1T2F8</accession>
<gene>
    <name evidence="2" type="ORF">GO499_10005</name>
</gene>
<keyword evidence="1" id="KW-0472">Membrane</keyword>
<evidence type="ECO:0000313" key="2">
    <source>
        <dbReference type="EMBL" id="QHQ35499.1"/>
    </source>
</evidence>
<protein>
    <submittedName>
        <fullName evidence="2">Rod shape-determining protein MreD</fullName>
    </submittedName>
</protein>